<evidence type="ECO:0000313" key="5">
    <source>
        <dbReference type="Proteomes" id="UP001596116"/>
    </source>
</evidence>
<evidence type="ECO:0000313" key="4">
    <source>
        <dbReference type="EMBL" id="MFC6036040.1"/>
    </source>
</evidence>
<accession>A0ABW1KV90</accession>
<dbReference type="RefSeq" id="WP_379882732.1">
    <property type="nucleotide sequence ID" value="NZ_JBHPON010000002.1"/>
</dbReference>
<dbReference type="InterPro" id="IPR018247">
    <property type="entry name" value="EF_Hand_1_Ca_BS"/>
</dbReference>
<keyword evidence="5" id="KW-1185">Reference proteome</keyword>
<feature type="compositionally biased region" description="Basic and acidic residues" evidence="1">
    <location>
        <begin position="112"/>
        <end position="121"/>
    </location>
</feature>
<reference evidence="4 5" key="1">
    <citation type="submission" date="2024-09" db="EMBL/GenBank/DDBJ databases">
        <authorList>
            <person name="Zhang Z.-H."/>
        </authorList>
    </citation>
    <scope>NUCLEOTIDE SEQUENCE [LARGE SCALE GENOMIC DNA]</scope>
    <source>
        <strain evidence="4 5">HHTR114</strain>
    </source>
</reference>
<sequence length="144" mass="15756">MKKIMIGSIAAAGAALIAASALAADGKGEGRWSGHWDRMDVNGDGVLTADEMSDKHAQFIADADADGDGAVTKDEMKAFHETKREEWRAERNPDKNGDGVVDRTEYVNAAQERFDKMDKDGNGVLSEDEQRSRRGHHGRRGKKD</sequence>
<dbReference type="Gene3D" id="1.10.238.10">
    <property type="entry name" value="EF-hand"/>
    <property type="match status" value="2"/>
</dbReference>
<evidence type="ECO:0000256" key="1">
    <source>
        <dbReference type="SAM" id="MobiDB-lite"/>
    </source>
</evidence>
<feature type="compositionally biased region" description="Basic and acidic residues" evidence="1">
    <location>
        <begin position="79"/>
        <end position="105"/>
    </location>
</feature>
<feature type="region of interest" description="Disordered" evidence="1">
    <location>
        <begin position="79"/>
        <end position="144"/>
    </location>
</feature>
<protein>
    <submittedName>
        <fullName evidence="4">EF-hand domain-containing protein</fullName>
    </submittedName>
</protein>
<dbReference type="Pfam" id="PF13202">
    <property type="entry name" value="EF-hand_5"/>
    <property type="match status" value="3"/>
</dbReference>
<keyword evidence="2" id="KW-0732">Signal</keyword>
<dbReference type="EMBL" id="JBHPON010000002">
    <property type="protein sequence ID" value="MFC6036040.1"/>
    <property type="molecule type" value="Genomic_DNA"/>
</dbReference>
<dbReference type="InterPro" id="IPR011992">
    <property type="entry name" value="EF-hand-dom_pair"/>
</dbReference>
<dbReference type="InterPro" id="IPR002048">
    <property type="entry name" value="EF_hand_dom"/>
</dbReference>
<gene>
    <name evidence="4" type="ORF">ACFMB1_10825</name>
</gene>
<proteinExistence type="predicted"/>
<comment type="caution">
    <text evidence="4">The sequence shown here is derived from an EMBL/GenBank/DDBJ whole genome shotgun (WGS) entry which is preliminary data.</text>
</comment>
<dbReference type="SUPFAM" id="SSF47473">
    <property type="entry name" value="EF-hand"/>
    <property type="match status" value="1"/>
</dbReference>
<feature type="chain" id="PRO_5047068557" evidence="2">
    <location>
        <begin position="24"/>
        <end position="144"/>
    </location>
</feature>
<dbReference type="Proteomes" id="UP001596116">
    <property type="component" value="Unassembled WGS sequence"/>
</dbReference>
<feature type="signal peptide" evidence="2">
    <location>
        <begin position="1"/>
        <end position="23"/>
    </location>
</feature>
<organism evidence="4 5">
    <name type="scientific">Hyphococcus aureus</name>
    <dbReference type="NCBI Taxonomy" id="2666033"/>
    <lineage>
        <taxon>Bacteria</taxon>
        <taxon>Pseudomonadati</taxon>
        <taxon>Pseudomonadota</taxon>
        <taxon>Alphaproteobacteria</taxon>
        <taxon>Parvularculales</taxon>
        <taxon>Parvularculaceae</taxon>
        <taxon>Hyphococcus</taxon>
    </lineage>
</organism>
<dbReference type="PROSITE" id="PS00018">
    <property type="entry name" value="EF_HAND_1"/>
    <property type="match status" value="2"/>
</dbReference>
<feature type="compositionally biased region" description="Basic residues" evidence="1">
    <location>
        <begin position="133"/>
        <end position="144"/>
    </location>
</feature>
<evidence type="ECO:0000259" key="3">
    <source>
        <dbReference type="PROSITE" id="PS50222"/>
    </source>
</evidence>
<name>A0ABW1KV90_9PROT</name>
<feature type="domain" description="EF-hand" evidence="3">
    <location>
        <begin position="51"/>
        <end position="86"/>
    </location>
</feature>
<evidence type="ECO:0000256" key="2">
    <source>
        <dbReference type="SAM" id="SignalP"/>
    </source>
</evidence>
<dbReference type="PROSITE" id="PS50222">
    <property type="entry name" value="EF_HAND_2"/>
    <property type="match status" value="1"/>
</dbReference>